<dbReference type="OrthoDB" id="4724787at2"/>
<protein>
    <recommendedName>
        <fullName evidence="4">Trypsin</fullName>
    </recommendedName>
</protein>
<proteinExistence type="predicted"/>
<dbReference type="RefSeq" id="WP_085077294.1">
    <property type="nucleotide sequence ID" value="NZ_JACKRZ010000087.1"/>
</dbReference>
<evidence type="ECO:0000256" key="1">
    <source>
        <dbReference type="SAM" id="SignalP"/>
    </source>
</evidence>
<reference evidence="2 3" key="1">
    <citation type="submission" date="2016-01" db="EMBL/GenBank/DDBJ databases">
        <title>The new phylogeny of the genus Mycobacterium.</title>
        <authorList>
            <person name="Tarcisio F."/>
            <person name="Conor M."/>
            <person name="Antonella G."/>
            <person name="Elisabetta G."/>
            <person name="Giulia F.S."/>
            <person name="Sara T."/>
            <person name="Anna F."/>
            <person name="Clotilde B."/>
            <person name="Roberto B."/>
            <person name="Veronica D.S."/>
            <person name="Fabio R."/>
            <person name="Monica P."/>
            <person name="Olivier J."/>
            <person name="Enrico T."/>
            <person name="Nicola S."/>
        </authorList>
    </citation>
    <scope>NUCLEOTIDE SEQUENCE [LARGE SCALE GENOMIC DNA]</scope>
    <source>
        <strain evidence="2 3">DSM 44572</strain>
    </source>
</reference>
<dbReference type="Proteomes" id="UP000193529">
    <property type="component" value="Unassembled WGS sequence"/>
</dbReference>
<feature type="chain" id="PRO_5012236569" description="Trypsin" evidence="1">
    <location>
        <begin position="31"/>
        <end position="240"/>
    </location>
</feature>
<evidence type="ECO:0008006" key="4">
    <source>
        <dbReference type="Google" id="ProtNLM"/>
    </source>
</evidence>
<accession>A0A1X1ZUS7</accession>
<comment type="caution">
    <text evidence="2">The sequence shown here is derived from an EMBL/GenBank/DDBJ whole genome shotgun (WGS) entry which is preliminary data.</text>
</comment>
<sequence>MEMTCGRCCRAAIAVAFTVAWASGFPPATASPGATMYPGMQIYQGGAACMVGFVEARLRVAVTIGQCDEGSLVTDRDKKMLGTVVVARRQNTDDSLQAAGAVEYEVIAVAPDVTATDLLPTGRQLRSTPALSARQGLPVCQLRVSAGQKCGIVGPVGNGRFTIADMAVDGRDFGGPVYALTDDGGAVMVGLYEGIWRSAPTIESWQAVMAQVYIDTRSRGGQQPSEGVRLAGWQAQVSRR</sequence>
<gene>
    <name evidence="2" type="ORF">AWC19_02530</name>
</gene>
<dbReference type="EMBL" id="LQPJ01000070">
    <property type="protein sequence ID" value="ORW27762.1"/>
    <property type="molecule type" value="Genomic_DNA"/>
</dbReference>
<name>A0A1X1ZUS7_9MYCO</name>
<organism evidence="2 3">
    <name type="scientific">Mycobacterium palustre</name>
    <dbReference type="NCBI Taxonomy" id="153971"/>
    <lineage>
        <taxon>Bacteria</taxon>
        <taxon>Bacillati</taxon>
        <taxon>Actinomycetota</taxon>
        <taxon>Actinomycetes</taxon>
        <taxon>Mycobacteriales</taxon>
        <taxon>Mycobacteriaceae</taxon>
        <taxon>Mycobacterium</taxon>
        <taxon>Mycobacterium simiae complex</taxon>
    </lineage>
</organism>
<dbReference type="AlphaFoldDB" id="A0A1X1ZUS7"/>
<keyword evidence="1" id="KW-0732">Signal</keyword>
<evidence type="ECO:0000313" key="2">
    <source>
        <dbReference type="EMBL" id="ORW27762.1"/>
    </source>
</evidence>
<evidence type="ECO:0000313" key="3">
    <source>
        <dbReference type="Proteomes" id="UP000193529"/>
    </source>
</evidence>
<feature type="signal peptide" evidence="1">
    <location>
        <begin position="1"/>
        <end position="30"/>
    </location>
</feature>
<keyword evidence="3" id="KW-1185">Reference proteome</keyword>